<dbReference type="GO" id="GO:0004523">
    <property type="term" value="F:RNA-DNA hybrid ribonuclease activity"/>
    <property type="evidence" value="ECO:0007669"/>
    <property type="project" value="InterPro"/>
</dbReference>
<evidence type="ECO:0000259" key="1">
    <source>
        <dbReference type="Pfam" id="PF13456"/>
    </source>
</evidence>
<dbReference type="EMBL" id="LRBV02000005">
    <property type="status" value="NOT_ANNOTATED_CDS"/>
    <property type="molecule type" value="Genomic_DNA"/>
</dbReference>
<sequence length="83" mass="9286">MYKKWFIKPTVLKRKVPLIRDHAGTVIAALSQHLHLPLGPLEAEAKAMDVAVSFAWDVGVQEVIFETDFHCSVGLHHSTSYSD</sequence>
<name>A0A7N2LNM0_QUELO</name>
<accession>A0A7N2LNM0</accession>
<feature type="domain" description="RNase H type-1" evidence="1">
    <location>
        <begin position="18"/>
        <end position="69"/>
    </location>
</feature>
<organism evidence="2 3">
    <name type="scientific">Quercus lobata</name>
    <name type="common">Valley oak</name>
    <dbReference type="NCBI Taxonomy" id="97700"/>
    <lineage>
        <taxon>Eukaryota</taxon>
        <taxon>Viridiplantae</taxon>
        <taxon>Streptophyta</taxon>
        <taxon>Embryophyta</taxon>
        <taxon>Tracheophyta</taxon>
        <taxon>Spermatophyta</taxon>
        <taxon>Magnoliopsida</taxon>
        <taxon>eudicotyledons</taxon>
        <taxon>Gunneridae</taxon>
        <taxon>Pentapetalae</taxon>
        <taxon>rosids</taxon>
        <taxon>fabids</taxon>
        <taxon>Fagales</taxon>
        <taxon>Fagaceae</taxon>
        <taxon>Quercus</taxon>
    </lineage>
</organism>
<dbReference type="GO" id="GO:0003676">
    <property type="term" value="F:nucleic acid binding"/>
    <property type="evidence" value="ECO:0007669"/>
    <property type="project" value="InterPro"/>
</dbReference>
<keyword evidence="3" id="KW-1185">Reference proteome</keyword>
<dbReference type="InParanoid" id="A0A7N2LNM0"/>
<dbReference type="Gramene" id="QL05p025160:mrna">
    <property type="protein sequence ID" value="QL05p025160:mrna"/>
    <property type="gene ID" value="QL05p025160"/>
</dbReference>
<dbReference type="InterPro" id="IPR002156">
    <property type="entry name" value="RNaseH_domain"/>
</dbReference>
<dbReference type="Pfam" id="PF13456">
    <property type="entry name" value="RVT_3"/>
    <property type="match status" value="1"/>
</dbReference>
<proteinExistence type="predicted"/>
<reference evidence="2" key="2">
    <citation type="submission" date="2021-01" db="UniProtKB">
        <authorList>
            <consortium name="EnsemblPlants"/>
        </authorList>
    </citation>
    <scope>IDENTIFICATION</scope>
</reference>
<evidence type="ECO:0000313" key="2">
    <source>
        <dbReference type="EnsemblPlants" id="QL05p025160:mrna"/>
    </source>
</evidence>
<dbReference type="AlphaFoldDB" id="A0A7N2LNM0"/>
<evidence type="ECO:0000313" key="3">
    <source>
        <dbReference type="Proteomes" id="UP000594261"/>
    </source>
</evidence>
<dbReference type="Proteomes" id="UP000594261">
    <property type="component" value="Chromosome 5"/>
</dbReference>
<reference evidence="2 3" key="1">
    <citation type="journal article" date="2016" name="G3 (Bethesda)">
        <title>First Draft Assembly and Annotation of the Genome of a California Endemic Oak Quercus lobata Nee (Fagaceae).</title>
        <authorList>
            <person name="Sork V.L."/>
            <person name="Fitz-Gibbon S.T."/>
            <person name="Puiu D."/>
            <person name="Crepeau M."/>
            <person name="Gugger P.F."/>
            <person name="Sherman R."/>
            <person name="Stevens K."/>
            <person name="Langley C.H."/>
            <person name="Pellegrini M."/>
            <person name="Salzberg S.L."/>
        </authorList>
    </citation>
    <scope>NUCLEOTIDE SEQUENCE [LARGE SCALE GENOMIC DNA]</scope>
    <source>
        <strain evidence="2 3">cv. SW786</strain>
    </source>
</reference>
<dbReference type="EnsemblPlants" id="QL05p025160:mrna">
    <property type="protein sequence ID" value="QL05p025160:mrna"/>
    <property type="gene ID" value="QL05p025160"/>
</dbReference>
<protein>
    <recommendedName>
        <fullName evidence="1">RNase H type-1 domain-containing protein</fullName>
    </recommendedName>
</protein>